<dbReference type="EMBL" id="JAVRHP010000006">
    <property type="protein sequence ID" value="MDT0648957.1"/>
    <property type="molecule type" value="Genomic_DNA"/>
</dbReference>
<evidence type="ECO:0008006" key="4">
    <source>
        <dbReference type="Google" id="ProtNLM"/>
    </source>
</evidence>
<organism evidence="2 3">
    <name type="scientific">Autumnicola edwardsiae</name>
    <dbReference type="NCBI Taxonomy" id="3075594"/>
    <lineage>
        <taxon>Bacteria</taxon>
        <taxon>Pseudomonadati</taxon>
        <taxon>Bacteroidota</taxon>
        <taxon>Flavobacteriia</taxon>
        <taxon>Flavobacteriales</taxon>
        <taxon>Flavobacteriaceae</taxon>
        <taxon>Autumnicola</taxon>
    </lineage>
</organism>
<evidence type="ECO:0000256" key="1">
    <source>
        <dbReference type="SAM" id="Phobius"/>
    </source>
</evidence>
<comment type="caution">
    <text evidence="2">The sequence shown here is derived from an EMBL/GenBank/DDBJ whole genome shotgun (WGS) entry which is preliminary data.</text>
</comment>
<feature type="transmembrane region" description="Helical" evidence="1">
    <location>
        <begin position="41"/>
        <end position="61"/>
    </location>
</feature>
<evidence type="ECO:0000313" key="2">
    <source>
        <dbReference type="EMBL" id="MDT0648957.1"/>
    </source>
</evidence>
<protein>
    <recommendedName>
        <fullName evidence="4">Prenyltransferase</fullName>
    </recommendedName>
</protein>
<feature type="transmembrane region" description="Helical" evidence="1">
    <location>
        <begin position="253"/>
        <end position="270"/>
    </location>
</feature>
<keyword evidence="1" id="KW-1133">Transmembrane helix</keyword>
<reference evidence="2 3" key="1">
    <citation type="submission" date="2023-09" db="EMBL/GenBank/DDBJ databases">
        <authorList>
            <person name="Rey-Velasco X."/>
        </authorList>
    </citation>
    <scope>NUCLEOTIDE SEQUENCE [LARGE SCALE GENOMIC DNA]</scope>
    <source>
        <strain evidence="2 3">F297</strain>
    </source>
</reference>
<proteinExistence type="predicted"/>
<feature type="transmembrane region" description="Helical" evidence="1">
    <location>
        <begin position="129"/>
        <end position="148"/>
    </location>
</feature>
<keyword evidence="3" id="KW-1185">Reference proteome</keyword>
<feature type="transmembrane region" description="Helical" evidence="1">
    <location>
        <begin position="224"/>
        <end position="241"/>
    </location>
</feature>
<feature type="transmembrane region" description="Helical" evidence="1">
    <location>
        <begin position="98"/>
        <end position="117"/>
    </location>
</feature>
<accession>A0ABU3CRT6</accession>
<keyword evidence="1" id="KW-0472">Membrane</keyword>
<feature type="transmembrane region" description="Helical" evidence="1">
    <location>
        <begin position="73"/>
        <end position="92"/>
    </location>
</feature>
<feature type="transmembrane region" description="Helical" evidence="1">
    <location>
        <begin position="12"/>
        <end position="35"/>
    </location>
</feature>
<dbReference type="RefSeq" id="WP_311483135.1">
    <property type="nucleotide sequence ID" value="NZ_JAVRHP010000006.1"/>
</dbReference>
<dbReference type="Proteomes" id="UP001248819">
    <property type="component" value="Unassembled WGS sequence"/>
</dbReference>
<gene>
    <name evidence="2" type="ORF">RM529_02320</name>
</gene>
<keyword evidence="1" id="KW-0812">Transmembrane</keyword>
<sequence length="274" mass="30807">MGFLKNSIDLYINSSIHVALAVVSLSTVTMLEYNISPDYDLLLFIFFGTVTGYNFVKYAGIAKLKHLSLTRNLRNIQVFSLFCFLAGAYFFLIQDVQVIAVAIVLGLFTLFYAVPFLGKKRNLRSLSGIKVFVIAISWAGASVLLPIVNSMDALTADIFIEFLQRFLLMVVLMLPFEIRDVKYDATALSTLPQQMGVEKAKVLGYSVLILILLLELLQGNVITINFLALILILVITGVFLLKSEIEQHPYFSSFWVESVPIFWLVILLLLRNFA</sequence>
<name>A0ABU3CRT6_9FLAO</name>
<feature type="transmembrane region" description="Helical" evidence="1">
    <location>
        <begin position="154"/>
        <end position="174"/>
    </location>
</feature>
<evidence type="ECO:0000313" key="3">
    <source>
        <dbReference type="Proteomes" id="UP001248819"/>
    </source>
</evidence>